<dbReference type="SMART" id="SM00533">
    <property type="entry name" value="MUTSd"/>
    <property type="match status" value="1"/>
</dbReference>
<dbReference type="PANTHER" id="PTHR11361:SF152">
    <property type="entry name" value="DNA MISMATCH REPAIR PROTEIN"/>
    <property type="match status" value="1"/>
</dbReference>
<keyword evidence="1" id="KW-0547">Nucleotide-binding</keyword>
<dbReference type="InterPro" id="IPR036187">
    <property type="entry name" value="DNA_mismatch_repair_MutS_sf"/>
</dbReference>
<keyword evidence="2" id="KW-0067">ATP-binding</keyword>
<dbReference type="EMBL" id="CP099799">
    <property type="protein sequence ID" value="USS01782.1"/>
    <property type="molecule type" value="Genomic_DNA"/>
</dbReference>
<evidence type="ECO:0000256" key="2">
    <source>
        <dbReference type="ARBA" id="ARBA00022840"/>
    </source>
</evidence>
<dbReference type="PANTHER" id="PTHR11361">
    <property type="entry name" value="DNA MISMATCH REPAIR PROTEIN MUTS FAMILY MEMBER"/>
    <property type="match status" value="1"/>
</dbReference>
<dbReference type="RefSeq" id="WP_227909527.1">
    <property type="nucleotide sequence ID" value="NZ_CABMIZ010000008.1"/>
</dbReference>
<dbReference type="SMART" id="SM00534">
    <property type="entry name" value="MUTSac"/>
    <property type="match status" value="1"/>
</dbReference>
<proteinExistence type="predicted"/>
<dbReference type="InterPro" id="IPR007696">
    <property type="entry name" value="DNA_mismatch_repair_MutS_core"/>
</dbReference>
<evidence type="ECO:0000256" key="1">
    <source>
        <dbReference type="ARBA" id="ARBA00022741"/>
    </source>
</evidence>
<dbReference type="InterPro" id="IPR045076">
    <property type="entry name" value="MutS"/>
</dbReference>
<dbReference type="InterPro" id="IPR027417">
    <property type="entry name" value="P-loop_NTPase"/>
</dbReference>
<sequence length="523" mass="60437">MFAKKEMLNSLKKYYREEKQSKREINLVNEYFYMGEDGEYTLDDQTWSDLDMDSVFYEMDRTYSSVGESILYKMLRNPLMNEKELKERDKIINILKEDKDLRAEIQSIFFKLGFDKKNKFLKMINSNLISNKFKEIVYPLLGTLPIIFILLIIFSTNKIIFFYLFAISVVLNCNISFREKKNIHTDGLTYLNDILIAGKKTSKIKCKEIIDDKYEINNIYKKLKYFRSNTRLCNLMSVYGGIFEGLGIVFLVLESSYYGVTRELKKNKKSILDLYEALGEIEACISIGIYQEILEYTYCEPKFIKDVKLNIEEGVHPLLENGVPNTILLNKKGVVLTGTNMSGKSTFLRMLGVNVILAQTFYFAIASKYECCFLNIVSSISPNDDIGQGKSYYMAEAEAILRIIKSLEKPVPVFCIIDEIFRGTNPVERISSSMAILKYIGDATALTFVATHDRELTDSLKDNYDFYYFSEDVDSEEGLSFDYKLKSGVSKTRNAIKLLEYIGYPKLIIDNAKKYAKELEEII</sequence>
<evidence type="ECO:0000313" key="8">
    <source>
        <dbReference type="Proteomes" id="UP001055437"/>
    </source>
</evidence>
<feature type="transmembrane region" description="Helical" evidence="4">
    <location>
        <begin position="232"/>
        <end position="253"/>
    </location>
</feature>
<evidence type="ECO:0000259" key="6">
    <source>
        <dbReference type="SMART" id="SM00534"/>
    </source>
</evidence>
<keyword evidence="4" id="KW-0812">Transmembrane</keyword>
<evidence type="ECO:0000256" key="3">
    <source>
        <dbReference type="ARBA" id="ARBA00023125"/>
    </source>
</evidence>
<organism evidence="7 8">
    <name type="scientific">Clostridium septicum</name>
    <dbReference type="NCBI Taxonomy" id="1504"/>
    <lineage>
        <taxon>Bacteria</taxon>
        <taxon>Bacillati</taxon>
        <taxon>Bacillota</taxon>
        <taxon>Clostridia</taxon>
        <taxon>Eubacteriales</taxon>
        <taxon>Clostridiaceae</taxon>
        <taxon>Clostridium</taxon>
    </lineage>
</organism>
<evidence type="ECO:0000259" key="5">
    <source>
        <dbReference type="SMART" id="SM00533"/>
    </source>
</evidence>
<feature type="domain" description="DNA mismatch repair protein MutS core" evidence="5">
    <location>
        <begin position="50"/>
        <end position="322"/>
    </location>
</feature>
<dbReference type="Proteomes" id="UP001055437">
    <property type="component" value="Chromosome"/>
</dbReference>
<reference evidence="7" key="1">
    <citation type="submission" date="2022-06" db="EMBL/GenBank/DDBJ databases">
        <authorList>
            <person name="Holder M.E."/>
            <person name="Ajami N.J."/>
            <person name="Petrosino J.F."/>
        </authorList>
    </citation>
    <scope>NUCLEOTIDE SEQUENCE</scope>
    <source>
        <strain evidence="7">RMA 8861</strain>
    </source>
</reference>
<accession>A0ABY5B2B1</accession>
<protein>
    <submittedName>
        <fullName evidence="7">DNA mismatch repair protein MutS</fullName>
    </submittedName>
</protein>
<evidence type="ECO:0000313" key="7">
    <source>
        <dbReference type="EMBL" id="USS01782.1"/>
    </source>
</evidence>
<feature type="domain" description="DNA mismatch repair proteins mutS family" evidence="6">
    <location>
        <begin position="331"/>
        <end position="517"/>
    </location>
</feature>
<dbReference type="Pfam" id="PF00488">
    <property type="entry name" value="MutS_V"/>
    <property type="match status" value="1"/>
</dbReference>
<feature type="transmembrane region" description="Helical" evidence="4">
    <location>
        <begin position="136"/>
        <end position="154"/>
    </location>
</feature>
<name>A0ABY5B2B1_CLOSE</name>
<keyword evidence="8" id="KW-1185">Reference proteome</keyword>
<dbReference type="Gene3D" id="3.40.50.300">
    <property type="entry name" value="P-loop containing nucleotide triphosphate hydrolases"/>
    <property type="match status" value="1"/>
</dbReference>
<dbReference type="InterPro" id="IPR000432">
    <property type="entry name" value="DNA_mismatch_repair_MutS_C"/>
</dbReference>
<dbReference type="SUPFAM" id="SSF52540">
    <property type="entry name" value="P-loop containing nucleoside triphosphate hydrolases"/>
    <property type="match status" value="1"/>
</dbReference>
<keyword evidence="4" id="KW-1133">Transmembrane helix</keyword>
<keyword evidence="4" id="KW-0472">Membrane</keyword>
<dbReference type="GeneID" id="303561520"/>
<dbReference type="SUPFAM" id="SSF48334">
    <property type="entry name" value="DNA repair protein MutS, domain III"/>
    <property type="match status" value="1"/>
</dbReference>
<feature type="transmembrane region" description="Helical" evidence="4">
    <location>
        <begin position="160"/>
        <end position="177"/>
    </location>
</feature>
<dbReference type="Gene3D" id="1.10.1420.10">
    <property type="match status" value="1"/>
</dbReference>
<gene>
    <name evidence="7" type="ORF">NH397_04945</name>
</gene>
<evidence type="ECO:0000256" key="4">
    <source>
        <dbReference type="SAM" id="Phobius"/>
    </source>
</evidence>
<keyword evidence="3" id="KW-0238">DNA-binding</keyword>